<evidence type="ECO:0000256" key="1">
    <source>
        <dbReference type="ARBA" id="ARBA00004141"/>
    </source>
</evidence>
<organism evidence="8 9">
    <name type="scientific">Starmerella bacillaris</name>
    <name type="common">Yeast</name>
    <name type="synonym">Candida zemplinina</name>
    <dbReference type="NCBI Taxonomy" id="1247836"/>
    <lineage>
        <taxon>Eukaryota</taxon>
        <taxon>Fungi</taxon>
        <taxon>Dikarya</taxon>
        <taxon>Ascomycota</taxon>
        <taxon>Saccharomycotina</taxon>
        <taxon>Dipodascomycetes</taxon>
        <taxon>Dipodascales</taxon>
        <taxon>Trichomonascaceae</taxon>
        <taxon>Starmerella</taxon>
    </lineage>
</organism>
<feature type="region of interest" description="Disordered" evidence="5">
    <location>
        <begin position="1"/>
        <end position="41"/>
    </location>
</feature>
<dbReference type="PROSITE" id="PS50850">
    <property type="entry name" value="MFS"/>
    <property type="match status" value="1"/>
</dbReference>
<keyword evidence="2 6" id="KW-0812">Transmembrane</keyword>
<feature type="transmembrane region" description="Helical" evidence="6">
    <location>
        <begin position="237"/>
        <end position="256"/>
    </location>
</feature>
<dbReference type="PANTHER" id="PTHR23502">
    <property type="entry name" value="MAJOR FACILITATOR SUPERFAMILY"/>
    <property type="match status" value="1"/>
</dbReference>
<feature type="transmembrane region" description="Helical" evidence="6">
    <location>
        <begin position="422"/>
        <end position="441"/>
    </location>
</feature>
<evidence type="ECO:0000256" key="4">
    <source>
        <dbReference type="ARBA" id="ARBA00023136"/>
    </source>
</evidence>
<dbReference type="InterPro" id="IPR036259">
    <property type="entry name" value="MFS_trans_sf"/>
</dbReference>
<accession>A0AAV5RET3</accession>
<proteinExistence type="predicted"/>
<dbReference type="InterPro" id="IPR020846">
    <property type="entry name" value="MFS_dom"/>
</dbReference>
<feature type="transmembrane region" description="Helical" evidence="6">
    <location>
        <begin position="336"/>
        <end position="362"/>
    </location>
</feature>
<dbReference type="PANTHER" id="PTHR23502:SF190">
    <property type="entry name" value="YALI0F08063P"/>
    <property type="match status" value="1"/>
</dbReference>
<evidence type="ECO:0000256" key="5">
    <source>
        <dbReference type="SAM" id="MobiDB-lite"/>
    </source>
</evidence>
<dbReference type="GO" id="GO:0005886">
    <property type="term" value="C:plasma membrane"/>
    <property type="evidence" value="ECO:0007669"/>
    <property type="project" value="TreeGrafter"/>
</dbReference>
<comment type="caution">
    <text evidence="8">The sequence shown here is derived from an EMBL/GenBank/DDBJ whole genome shotgun (WGS) entry which is preliminary data.</text>
</comment>
<evidence type="ECO:0000256" key="6">
    <source>
        <dbReference type="SAM" id="Phobius"/>
    </source>
</evidence>
<comment type="subcellular location">
    <subcellularLocation>
        <location evidence="1">Membrane</location>
        <topology evidence="1">Multi-pass membrane protein</topology>
    </subcellularLocation>
</comment>
<feature type="transmembrane region" description="Helical" evidence="6">
    <location>
        <begin position="147"/>
        <end position="167"/>
    </location>
</feature>
<dbReference type="Gene3D" id="1.20.1250.20">
    <property type="entry name" value="MFS general substrate transporter like domains"/>
    <property type="match status" value="1"/>
</dbReference>
<evidence type="ECO:0000256" key="2">
    <source>
        <dbReference type="ARBA" id="ARBA00022692"/>
    </source>
</evidence>
<feature type="compositionally biased region" description="Basic and acidic residues" evidence="5">
    <location>
        <begin position="21"/>
        <end position="37"/>
    </location>
</feature>
<feature type="transmembrane region" description="Helical" evidence="6">
    <location>
        <begin position="179"/>
        <end position="197"/>
    </location>
</feature>
<protein>
    <recommendedName>
        <fullName evidence="7">Major facilitator superfamily (MFS) profile domain-containing protein</fullName>
    </recommendedName>
</protein>
<evidence type="ECO:0000313" key="9">
    <source>
        <dbReference type="Proteomes" id="UP001362899"/>
    </source>
</evidence>
<reference evidence="8 9" key="1">
    <citation type="journal article" date="2023" name="Elife">
        <title>Identification of key yeast species and microbe-microbe interactions impacting larval growth of Drosophila in the wild.</title>
        <authorList>
            <person name="Mure A."/>
            <person name="Sugiura Y."/>
            <person name="Maeda R."/>
            <person name="Honda K."/>
            <person name="Sakurai N."/>
            <person name="Takahashi Y."/>
            <person name="Watada M."/>
            <person name="Katoh T."/>
            <person name="Gotoh A."/>
            <person name="Gotoh Y."/>
            <person name="Taniguchi I."/>
            <person name="Nakamura K."/>
            <person name="Hayashi T."/>
            <person name="Katayama T."/>
            <person name="Uemura T."/>
            <person name="Hattori Y."/>
        </authorList>
    </citation>
    <scope>NUCLEOTIDE SEQUENCE [LARGE SCALE GENOMIC DNA]</scope>
    <source>
        <strain evidence="8 9">SB-73</strain>
    </source>
</reference>
<feature type="transmembrane region" description="Helical" evidence="6">
    <location>
        <begin position="382"/>
        <end position="401"/>
    </location>
</feature>
<dbReference type="Pfam" id="PF07690">
    <property type="entry name" value="MFS_1"/>
    <property type="match status" value="1"/>
</dbReference>
<dbReference type="EMBL" id="BTGC01000001">
    <property type="protein sequence ID" value="GMM49258.1"/>
    <property type="molecule type" value="Genomic_DNA"/>
</dbReference>
<feature type="domain" description="Major facilitator superfamily (MFS) profile" evidence="7">
    <location>
        <begin position="112"/>
        <end position="543"/>
    </location>
</feature>
<feature type="transmembrane region" description="Helical" evidence="6">
    <location>
        <begin position="514"/>
        <end position="537"/>
    </location>
</feature>
<dbReference type="SUPFAM" id="SSF103473">
    <property type="entry name" value="MFS general substrate transporter"/>
    <property type="match status" value="1"/>
</dbReference>
<dbReference type="InterPro" id="IPR011701">
    <property type="entry name" value="MFS"/>
</dbReference>
<feature type="transmembrane region" description="Helical" evidence="6">
    <location>
        <begin position="447"/>
        <end position="474"/>
    </location>
</feature>
<dbReference type="FunFam" id="1.20.1250.20:FF:000011">
    <property type="entry name" value="MFS multidrug transporter, putative"/>
    <property type="match status" value="1"/>
</dbReference>
<feature type="transmembrane region" description="Helical" evidence="6">
    <location>
        <begin position="268"/>
        <end position="288"/>
    </location>
</feature>
<gene>
    <name evidence="8" type="ORF">DASB73_002160</name>
</gene>
<evidence type="ECO:0000256" key="3">
    <source>
        <dbReference type="ARBA" id="ARBA00022989"/>
    </source>
</evidence>
<dbReference type="AlphaFoldDB" id="A0AAV5RET3"/>
<evidence type="ECO:0000259" key="7">
    <source>
        <dbReference type="PROSITE" id="PS50850"/>
    </source>
</evidence>
<evidence type="ECO:0000313" key="8">
    <source>
        <dbReference type="EMBL" id="GMM49258.1"/>
    </source>
</evidence>
<keyword evidence="3 6" id="KW-1133">Transmembrane helix</keyword>
<feature type="transmembrane region" description="Helical" evidence="6">
    <location>
        <begin position="203"/>
        <end position="225"/>
    </location>
</feature>
<dbReference type="Proteomes" id="UP001362899">
    <property type="component" value="Unassembled WGS sequence"/>
</dbReference>
<sequence length="552" mass="61414">MVVLELSTSGDEKCSSFNDQRAPRSEADLEQNRRSQDLDSESIELNDNEKSGYTKFDLDNDVISRIHSRASVTSDVKRLQELSNEYPDGLLKLPMDSQKRPLNWPFKKKIHHTMAFGITTLSAQVGSSIISACADQLTEEFHIGSEVAVLTFSIFVLGNMVGPIFFAPISELFGRKIGVFIPCFIGGVFMCVAANVNSIAALVVFRFLAGVFCAAPVVSSGGAMADVWHPQQRAAAMVLYAINIVMGATTAPIFGALLSTTGSYGWRWAQWLAGLLCLTISIINILTLDETYLPVVEKNMAQKIKMESGYWELHSEHDNLTFTFNDFIKIHLVRPILMLATPIVLLFVLYASFIYGLVYLIITSVSVEFQKVHHFTHVTGYLPLFALLCGFVIGGMLNVLQSKRYAKLFVKLGRKPDPEERLFCMRYGGWFVPCGMFLYGWTMKKWIFWFVPCVGLGFVGAGMAIVFQGCLIYLVDVYTKYAASAIAANTIVRSIFGGVFPLFAIQMFNGMGVHWAASLLGFVGLALCPAPWLFYYFGTKIRKHDPFGSRLN</sequence>
<name>A0AAV5RET3_STABA</name>
<dbReference type="GO" id="GO:0022857">
    <property type="term" value="F:transmembrane transporter activity"/>
    <property type="evidence" value="ECO:0007669"/>
    <property type="project" value="InterPro"/>
</dbReference>
<dbReference type="CDD" id="cd17323">
    <property type="entry name" value="MFS_Tpo1_MDR_like"/>
    <property type="match status" value="1"/>
</dbReference>
<feature type="transmembrane region" description="Helical" evidence="6">
    <location>
        <begin position="486"/>
        <end position="508"/>
    </location>
</feature>
<keyword evidence="4 6" id="KW-0472">Membrane</keyword>
<keyword evidence="9" id="KW-1185">Reference proteome</keyword>